<protein>
    <submittedName>
        <fullName evidence="1">Uncharacterized protein</fullName>
    </submittedName>
</protein>
<proteinExistence type="predicted"/>
<keyword evidence="2" id="KW-1185">Reference proteome</keyword>
<evidence type="ECO:0000313" key="1">
    <source>
        <dbReference type="EMBL" id="CAK0791310.1"/>
    </source>
</evidence>
<name>A0ABN9PGX7_9DINO</name>
<dbReference type="EMBL" id="CAUYUJ010000559">
    <property type="protein sequence ID" value="CAK0791310.1"/>
    <property type="molecule type" value="Genomic_DNA"/>
</dbReference>
<accession>A0ABN9PGX7</accession>
<organism evidence="1 2">
    <name type="scientific">Prorocentrum cordatum</name>
    <dbReference type="NCBI Taxonomy" id="2364126"/>
    <lineage>
        <taxon>Eukaryota</taxon>
        <taxon>Sar</taxon>
        <taxon>Alveolata</taxon>
        <taxon>Dinophyceae</taxon>
        <taxon>Prorocentrales</taxon>
        <taxon>Prorocentraceae</taxon>
        <taxon>Prorocentrum</taxon>
    </lineage>
</organism>
<reference evidence="1" key="1">
    <citation type="submission" date="2023-10" db="EMBL/GenBank/DDBJ databases">
        <authorList>
            <person name="Chen Y."/>
            <person name="Shah S."/>
            <person name="Dougan E. K."/>
            <person name="Thang M."/>
            <person name="Chan C."/>
        </authorList>
    </citation>
    <scope>NUCLEOTIDE SEQUENCE [LARGE SCALE GENOMIC DNA]</scope>
</reference>
<dbReference type="Proteomes" id="UP001189429">
    <property type="component" value="Unassembled WGS sequence"/>
</dbReference>
<evidence type="ECO:0000313" key="2">
    <source>
        <dbReference type="Proteomes" id="UP001189429"/>
    </source>
</evidence>
<comment type="caution">
    <text evidence="1">The sequence shown here is derived from an EMBL/GenBank/DDBJ whole genome shotgun (WGS) entry which is preliminary data.</text>
</comment>
<sequence>MMCYGYAMPCGHTVTGHFGPSDSARPPLESATAPGRLRGRVHGEIQVEAAAAAELALGAVAAQLGAPEAGGPADEPQQKRLRVPVLEDYGADTVRRLLQGDVFPGAPSPLLPLFESWLCASRKGECQIDGNTMRLLNSRLNPECSTAVMSLAHLGDKFGTERHEIKNRMMDAASIAILSNRAERRALELALTSSDVPGDPVQIQPMHYAEFLMYDESPHTLKFVDFIRGGGRHRMLESIALALPDAVQGDALVGQLPSQLAAMSASEVGPMKLLQIRTEFSMLLRVIDHRRGGAVSWCMLSGEQPNRLQAIDRCTAENCRRMFKTVVRPLIEPVFGECPADAALYRMRCIRLFTTSLQNSVPKLVARHMFPNGDWRRRDIIPIYLAGEEADYTPAQIDSHKTLVVEGLCYAFCSRAPDNFAEHHWTGHTECTCAFGMLEVCNGILAHVYPAWARSKGTRPRRPVAAAGEVAAAAAPVPGGGAAVVPFVAPEVGPAARDGGRNPIDAAEEQNSADRRIACDWILSDPLFDLLLMRMALTVLAPLDHVGLTMSGEAWEREQRHKVAAALSAGQSMAAAMAGRQYRISVAAEGAAEMSAFRKLRYLYDEDEFWTIVPIKYFDDANVTKVFRLFSRLGALIEELWAAPNRSKDVQLFRLVHDPSRLAQVRAGRVRDYCLYGAFGRKFLEDNLDCGDQSEIIVRLAFLASCIRTSMAPVEAGWAFVRRLCKKLGCQTHQQELGYISAQWVLSRFRAMLEHDHTLAEKFVLPENLRIQCDAADDPGEDGDASPSAAGWSGPWRAFVAESDIGLFRDFGSLGERYRDVKANDPVRFAQLQAAGAQGAERRRAGERPFGPIRRDVVRAAHREQQQARCQRISDMISNPMGGGMGDDDEVDQKTSLAEAIVEGGATLDTSLQSARADAKWFGKLKAAEHRQLTSDLLDYSSRNSRDLVQNVFGTSPLMAPLLHQLGAVPVPMERFSHLTFQSAAAVRTTCVTALVAVGRCPSGRAARPLLGADWGRKHTMQMHAAAEPIRKETAAERNQWRCAKAGVHLCGAKGKDTYSFRNSVLRMLKVRCPKDSAARQKLIAGSLVLCVARMRREPDDHNVPLDFEAAEVVCSWYHLAVHYLSPFRPTLQTMLRQDWDGPVVNLKDAGVQYCYQCGF</sequence>
<gene>
    <name evidence="1" type="ORF">PCOR1329_LOCUS2247</name>
</gene>